<gene>
    <name evidence="2" type="ORF">mMyoMyo1_008405</name>
</gene>
<organism evidence="2 3">
    <name type="scientific">Myotis myotis</name>
    <name type="common">Greater mouse-eared bat</name>
    <name type="synonym">Vespertilio myotis</name>
    <dbReference type="NCBI Taxonomy" id="51298"/>
    <lineage>
        <taxon>Eukaryota</taxon>
        <taxon>Metazoa</taxon>
        <taxon>Chordata</taxon>
        <taxon>Craniata</taxon>
        <taxon>Vertebrata</taxon>
        <taxon>Euteleostomi</taxon>
        <taxon>Mammalia</taxon>
        <taxon>Eutheria</taxon>
        <taxon>Laurasiatheria</taxon>
        <taxon>Chiroptera</taxon>
        <taxon>Yangochiroptera</taxon>
        <taxon>Vespertilionidae</taxon>
        <taxon>Myotis</taxon>
    </lineage>
</organism>
<evidence type="ECO:0000256" key="1">
    <source>
        <dbReference type="SAM" id="MobiDB-lite"/>
    </source>
</evidence>
<evidence type="ECO:0000313" key="2">
    <source>
        <dbReference type="EMBL" id="KAF6324983.1"/>
    </source>
</evidence>
<reference evidence="2 3" key="1">
    <citation type="journal article" date="2020" name="Nature">
        <title>Six reference-quality genomes reveal evolution of bat adaptations.</title>
        <authorList>
            <person name="Jebb D."/>
            <person name="Huang Z."/>
            <person name="Pippel M."/>
            <person name="Hughes G.M."/>
            <person name="Lavrichenko K."/>
            <person name="Devanna P."/>
            <person name="Winkler S."/>
            <person name="Jermiin L.S."/>
            <person name="Skirmuntt E.C."/>
            <person name="Katzourakis A."/>
            <person name="Burkitt-Gray L."/>
            <person name="Ray D.A."/>
            <person name="Sullivan K.A.M."/>
            <person name="Roscito J.G."/>
            <person name="Kirilenko B.M."/>
            <person name="Davalos L.M."/>
            <person name="Corthals A.P."/>
            <person name="Power M.L."/>
            <person name="Jones G."/>
            <person name="Ransome R.D."/>
            <person name="Dechmann D.K.N."/>
            <person name="Locatelli A.G."/>
            <person name="Puechmaille S.J."/>
            <person name="Fedrigo O."/>
            <person name="Jarvis E.D."/>
            <person name="Hiller M."/>
            <person name="Vernes S.C."/>
            <person name="Myers E.W."/>
            <person name="Teeling E.C."/>
        </authorList>
    </citation>
    <scope>NUCLEOTIDE SEQUENCE [LARGE SCALE GENOMIC DNA]</scope>
    <source>
        <strain evidence="2">MMyoMyo1</strain>
        <tissue evidence="2">Flight muscle</tissue>
    </source>
</reference>
<name>A0A7J7VIP1_MYOMY</name>
<dbReference type="AlphaFoldDB" id="A0A7J7VIP1"/>
<accession>A0A7J7VIP1</accession>
<feature type="region of interest" description="Disordered" evidence="1">
    <location>
        <begin position="59"/>
        <end position="81"/>
    </location>
</feature>
<comment type="caution">
    <text evidence="2">The sequence shown here is derived from an EMBL/GenBank/DDBJ whole genome shotgun (WGS) entry which is preliminary data.</text>
</comment>
<evidence type="ECO:0000313" key="3">
    <source>
        <dbReference type="Proteomes" id="UP000527355"/>
    </source>
</evidence>
<protein>
    <submittedName>
        <fullName evidence="2">Uncharacterized protein</fullName>
    </submittedName>
</protein>
<dbReference type="EMBL" id="JABWUV010000010">
    <property type="protein sequence ID" value="KAF6324983.1"/>
    <property type="molecule type" value="Genomic_DNA"/>
</dbReference>
<keyword evidence="3" id="KW-1185">Reference proteome</keyword>
<proteinExistence type="predicted"/>
<dbReference type="Proteomes" id="UP000527355">
    <property type="component" value="Unassembled WGS sequence"/>
</dbReference>
<sequence length="124" mass="13108">MLRPGARGWAQDQVWVERGGQGGGWGTQLRPCLTGFRCGQDGRLHPRRGLCAAMAARQAGGDRDDSLVKPGGAGGGADPAAREGSGWMEALFLALQTPRSGLPWAHSFPSFVQTSAPWGWVPNP</sequence>